<feature type="region of interest" description="Disordered" evidence="1">
    <location>
        <begin position="40"/>
        <end position="74"/>
    </location>
</feature>
<dbReference type="EMBL" id="JAPDFR010000005">
    <property type="protein sequence ID" value="KAK0386781.1"/>
    <property type="molecule type" value="Genomic_DNA"/>
</dbReference>
<comment type="caution">
    <text evidence="3">The sequence shown here is derived from an EMBL/GenBank/DDBJ whole genome shotgun (WGS) entry which is preliminary data.</text>
</comment>
<feature type="domain" description="F-box" evidence="2">
    <location>
        <begin position="132"/>
        <end position="168"/>
    </location>
</feature>
<evidence type="ECO:0000259" key="2">
    <source>
        <dbReference type="PROSITE" id="PS50181"/>
    </source>
</evidence>
<dbReference type="Proteomes" id="UP001175261">
    <property type="component" value="Unassembled WGS sequence"/>
</dbReference>
<accession>A0AA39GGK4</accession>
<sequence length="329" mass="36778">MLDLQDGQHIAHMQRVASSSAALVWSPPHSLDTVDLVVEEEATPDHESEPAHDNRYLHSESGDSEVQPTKPGPIDSLINNELFDGEEARQVAKCGLDSARSAARVRGFSDVIEGAEAPNSVGGLLRDSRISQAALTLLPNELLFHIFSFLDVCDLLSTSRVNQLLRGLSLAPLLHRYRLQRNRILLPPLLASPCRPSLAELIARSIFMTKTSVVSRRLARSLVSIRLSRRLAARPSVEALVDRAVLPKECVPGMASVHVAPALVAKRKAIEKERTKDALRRWVGAKWRREVREREADVRKMEESRGVGRVWRLRRFWERVSRGDIAVQT</sequence>
<dbReference type="SUPFAM" id="SSF81383">
    <property type="entry name" value="F-box domain"/>
    <property type="match status" value="1"/>
</dbReference>
<dbReference type="SMART" id="SM00256">
    <property type="entry name" value="FBOX"/>
    <property type="match status" value="1"/>
</dbReference>
<evidence type="ECO:0000313" key="4">
    <source>
        <dbReference type="Proteomes" id="UP001175261"/>
    </source>
</evidence>
<feature type="compositionally biased region" description="Basic and acidic residues" evidence="1">
    <location>
        <begin position="43"/>
        <end position="61"/>
    </location>
</feature>
<evidence type="ECO:0000256" key="1">
    <source>
        <dbReference type="SAM" id="MobiDB-lite"/>
    </source>
</evidence>
<name>A0AA39GGK4_SARSR</name>
<dbReference type="AlphaFoldDB" id="A0AA39GGK4"/>
<keyword evidence="4" id="KW-1185">Reference proteome</keyword>
<dbReference type="InterPro" id="IPR036047">
    <property type="entry name" value="F-box-like_dom_sf"/>
</dbReference>
<gene>
    <name evidence="3" type="ORF">NLU13_6617</name>
</gene>
<organism evidence="3 4">
    <name type="scientific">Sarocladium strictum</name>
    <name type="common">Black bundle disease fungus</name>
    <name type="synonym">Acremonium strictum</name>
    <dbReference type="NCBI Taxonomy" id="5046"/>
    <lineage>
        <taxon>Eukaryota</taxon>
        <taxon>Fungi</taxon>
        <taxon>Dikarya</taxon>
        <taxon>Ascomycota</taxon>
        <taxon>Pezizomycotina</taxon>
        <taxon>Sordariomycetes</taxon>
        <taxon>Hypocreomycetidae</taxon>
        <taxon>Hypocreales</taxon>
        <taxon>Sarocladiaceae</taxon>
        <taxon>Sarocladium</taxon>
    </lineage>
</organism>
<dbReference type="Pfam" id="PF12937">
    <property type="entry name" value="F-box-like"/>
    <property type="match status" value="1"/>
</dbReference>
<evidence type="ECO:0000313" key="3">
    <source>
        <dbReference type="EMBL" id="KAK0386781.1"/>
    </source>
</evidence>
<protein>
    <recommendedName>
        <fullName evidence="2">F-box domain-containing protein</fullName>
    </recommendedName>
</protein>
<dbReference type="PROSITE" id="PS50181">
    <property type="entry name" value="FBOX"/>
    <property type="match status" value="1"/>
</dbReference>
<reference evidence="3" key="1">
    <citation type="submission" date="2022-10" db="EMBL/GenBank/DDBJ databases">
        <title>Determination and structural analysis of whole genome sequence of Sarocladium strictum F4-1.</title>
        <authorList>
            <person name="Hu L."/>
            <person name="Jiang Y."/>
        </authorList>
    </citation>
    <scope>NUCLEOTIDE SEQUENCE</scope>
    <source>
        <strain evidence="3">F4-1</strain>
    </source>
</reference>
<dbReference type="Gene3D" id="6.10.140.2040">
    <property type="match status" value="1"/>
</dbReference>
<dbReference type="Gene3D" id="1.20.1280.50">
    <property type="match status" value="1"/>
</dbReference>
<dbReference type="InterPro" id="IPR001810">
    <property type="entry name" value="F-box_dom"/>
</dbReference>
<proteinExistence type="predicted"/>